<dbReference type="InterPro" id="IPR050188">
    <property type="entry name" value="RluA_PseudoU_synthase"/>
</dbReference>
<dbReference type="GO" id="GO:0000455">
    <property type="term" value="P:enzyme-directed rRNA pseudouridine synthesis"/>
    <property type="evidence" value="ECO:0007669"/>
    <property type="project" value="TreeGrafter"/>
</dbReference>
<comment type="similarity">
    <text evidence="1 5">Belongs to the pseudouridine synthase RluA family.</text>
</comment>
<dbReference type="Gene3D" id="3.30.2350.10">
    <property type="entry name" value="Pseudouridine synthase"/>
    <property type="match status" value="1"/>
</dbReference>
<dbReference type="SUPFAM" id="SSF55174">
    <property type="entry name" value="Alpha-L RNA-binding motif"/>
    <property type="match status" value="1"/>
</dbReference>
<comment type="catalytic activity">
    <reaction evidence="5">
        <text>a uridine in RNA = a pseudouridine in RNA</text>
        <dbReference type="Rhea" id="RHEA:48348"/>
        <dbReference type="Rhea" id="RHEA-COMP:12068"/>
        <dbReference type="Rhea" id="RHEA-COMP:12069"/>
        <dbReference type="ChEBI" id="CHEBI:65314"/>
        <dbReference type="ChEBI" id="CHEBI:65315"/>
    </reaction>
</comment>
<dbReference type="EMBL" id="HBIJ01013586">
    <property type="protein sequence ID" value="CAE0368438.1"/>
    <property type="molecule type" value="Transcribed_RNA"/>
</dbReference>
<dbReference type="AlphaFoldDB" id="A0A7S3K0Q3"/>
<accession>A0A7S3K0Q3</accession>
<evidence type="ECO:0000256" key="5">
    <source>
        <dbReference type="RuleBase" id="RU362028"/>
    </source>
</evidence>
<dbReference type="PROSITE" id="PS50889">
    <property type="entry name" value="S4"/>
    <property type="match status" value="1"/>
</dbReference>
<dbReference type="InterPro" id="IPR020103">
    <property type="entry name" value="PsdUridine_synth_cat_dom_sf"/>
</dbReference>
<evidence type="ECO:0000256" key="2">
    <source>
        <dbReference type="ARBA" id="ARBA00023235"/>
    </source>
</evidence>
<keyword evidence="4" id="KW-0694">RNA-binding</keyword>
<dbReference type="CDD" id="cd00165">
    <property type="entry name" value="S4"/>
    <property type="match status" value="1"/>
</dbReference>
<dbReference type="InterPro" id="IPR002942">
    <property type="entry name" value="S4_RNA-bd"/>
</dbReference>
<protein>
    <recommendedName>
        <fullName evidence="5">Pseudouridine synthase</fullName>
        <ecNumber evidence="5">5.4.99.-</ecNumber>
    </recommendedName>
</protein>
<feature type="domain" description="RNA-binding S4" evidence="6">
    <location>
        <begin position="83"/>
        <end position="153"/>
    </location>
</feature>
<dbReference type="SUPFAM" id="SSF55120">
    <property type="entry name" value="Pseudouridine synthase"/>
    <property type="match status" value="1"/>
</dbReference>
<dbReference type="SMART" id="SM00363">
    <property type="entry name" value="S4"/>
    <property type="match status" value="1"/>
</dbReference>
<dbReference type="Pfam" id="PF00849">
    <property type="entry name" value="PseudoU_synth_2"/>
    <property type="match status" value="1"/>
</dbReference>
<dbReference type="NCBIfam" id="TIGR00005">
    <property type="entry name" value="rluA_subfam"/>
    <property type="match status" value="1"/>
</dbReference>
<dbReference type="InterPro" id="IPR006225">
    <property type="entry name" value="PsdUridine_synth_RluC/D"/>
</dbReference>
<dbReference type="GO" id="GO:0003723">
    <property type="term" value="F:RNA binding"/>
    <property type="evidence" value="ECO:0007669"/>
    <property type="project" value="UniProtKB-KW"/>
</dbReference>
<name>A0A7S3K0Q3_9STRA</name>
<sequence>MKKKFLIKVLIVFGTSVWRDDGLMVSTRHKLCKCQASKIDKDAILQMVNEEEIQEKREVGTTLNEEIEEFGTLVKFRAPRSGERLDLAVWRHFCAEEKEYSRSYWADIISRGKVRVNGQIQSRKANNVESDDIIEVQLDKMQDSPAVKPEAINLNIIYEDDDIIVLNKPAGMVTHPAPGHPNGTLANALAYHCADADIFTQASTDARPGLVHRLDKGTTGVIVATKTLRAQARLTDAFRNRQVEKIYLAVCAGGAHLIWSDDDALAQSRVIETHIARHPTKRDRMAIVSAPEDGGPPTARYAKSTLRPLATDSKRSVLQVQIHTGRTHQIRVHLAHLRMPVLADDLYGDPTYNRIAAKPPFLARRPLLHAWTLSFAHPTTNERLTFTAPPPDDMARAIRLISGMMDNN</sequence>
<keyword evidence="2 5" id="KW-0413">Isomerase</keyword>
<evidence type="ECO:0000256" key="4">
    <source>
        <dbReference type="PROSITE-ProRule" id="PRU00182"/>
    </source>
</evidence>
<organism evidence="7">
    <name type="scientific">Aureoumbra lagunensis</name>
    <dbReference type="NCBI Taxonomy" id="44058"/>
    <lineage>
        <taxon>Eukaryota</taxon>
        <taxon>Sar</taxon>
        <taxon>Stramenopiles</taxon>
        <taxon>Ochrophyta</taxon>
        <taxon>Pelagophyceae</taxon>
        <taxon>Pelagomonadales</taxon>
        <taxon>Aureoumbra</taxon>
    </lineage>
</organism>
<dbReference type="EC" id="5.4.99.-" evidence="5"/>
<reference evidence="7" key="1">
    <citation type="submission" date="2021-01" db="EMBL/GenBank/DDBJ databases">
        <authorList>
            <person name="Corre E."/>
            <person name="Pelletier E."/>
            <person name="Niang G."/>
            <person name="Scheremetjew M."/>
            <person name="Finn R."/>
            <person name="Kale V."/>
            <person name="Holt S."/>
            <person name="Cochrane G."/>
            <person name="Meng A."/>
            <person name="Brown T."/>
            <person name="Cohen L."/>
        </authorList>
    </citation>
    <scope>NUCLEOTIDE SEQUENCE</scope>
    <source>
        <strain evidence="7">CCMP1510</strain>
    </source>
</reference>
<dbReference type="PROSITE" id="PS01129">
    <property type="entry name" value="PSI_RLU"/>
    <property type="match status" value="1"/>
</dbReference>
<dbReference type="CDD" id="cd02869">
    <property type="entry name" value="PseudoU_synth_RluA_like"/>
    <property type="match status" value="1"/>
</dbReference>
<evidence type="ECO:0000256" key="1">
    <source>
        <dbReference type="ARBA" id="ARBA00010876"/>
    </source>
</evidence>
<feature type="active site" evidence="3">
    <location>
        <position position="215"/>
    </location>
</feature>
<dbReference type="PANTHER" id="PTHR21600">
    <property type="entry name" value="MITOCHONDRIAL RNA PSEUDOURIDINE SYNTHASE"/>
    <property type="match status" value="1"/>
</dbReference>
<comment type="function">
    <text evidence="5">Responsible for synthesis of pseudouridine from uracil.</text>
</comment>
<gene>
    <name evidence="7" type="ORF">ALAG00032_LOCUS9201</name>
</gene>
<dbReference type="InterPro" id="IPR006224">
    <property type="entry name" value="PsdUridine_synth_RluA-like_CS"/>
</dbReference>
<dbReference type="GO" id="GO:0009982">
    <property type="term" value="F:pseudouridine synthase activity"/>
    <property type="evidence" value="ECO:0007669"/>
    <property type="project" value="InterPro"/>
</dbReference>
<dbReference type="PANTHER" id="PTHR21600:SF44">
    <property type="entry name" value="RIBOSOMAL LARGE SUBUNIT PSEUDOURIDINE SYNTHASE D"/>
    <property type="match status" value="1"/>
</dbReference>
<dbReference type="InterPro" id="IPR006145">
    <property type="entry name" value="PsdUridine_synth_RsuA/RluA"/>
</dbReference>
<dbReference type="InterPro" id="IPR036986">
    <property type="entry name" value="S4_RNA-bd_sf"/>
</dbReference>
<evidence type="ECO:0000256" key="3">
    <source>
        <dbReference type="PIRSR" id="PIRSR606225-1"/>
    </source>
</evidence>
<evidence type="ECO:0000313" key="7">
    <source>
        <dbReference type="EMBL" id="CAE0368438.1"/>
    </source>
</evidence>
<evidence type="ECO:0000259" key="6">
    <source>
        <dbReference type="SMART" id="SM00363"/>
    </source>
</evidence>
<dbReference type="Gene3D" id="3.10.290.10">
    <property type="entry name" value="RNA-binding S4 domain"/>
    <property type="match status" value="1"/>
</dbReference>
<proteinExistence type="inferred from homology"/>